<reference evidence="3 4" key="1">
    <citation type="journal article" date="2012" name="Front. Microbiol.">
        <title>Draft Genome Sequence of the Virulent Strain 01-B526 of the Fish Pathogen Aeromonas salmonicida.</title>
        <authorList>
            <person name="Charette S.J."/>
            <person name="Brochu F."/>
            <person name="Boyle B."/>
            <person name="Filion G."/>
            <person name="Tanaka K.H."/>
            <person name="Derome N."/>
        </authorList>
    </citation>
    <scope>NUCLEOTIDE SEQUENCE [LARGE SCALE GENOMIC DNA]</scope>
    <source>
        <strain evidence="3 4">P11</strain>
    </source>
</reference>
<sequence length="257" mass="29861">MKLTEIYSSMDHILLLDDYSDPKLHKHFAKHLIISLKDEISCTIEEKSISCNGILINSNIIHTIDSKNQQVLVFLFDETSDIAKELREQYFMHRQFSVLSKENVRKIVKIWSQFIEVKKENITRAYKNAFKEIMEVCNVKVKVVLNKDDRIKSVIEYLNCIDTISEGTLDELAKHVFLSKSRLSHLFKEQVRISLNQFLIIEKMRKTYEYLDKGYSITDAAIKAGFNSSSHFANTNKAMLGLTANEVKNDIRYVVIE</sequence>
<evidence type="ECO:0000313" key="4">
    <source>
        <dbReference type="Proteomes" id="UP000093954"/>
    </source>
</evidence>
<dbReference type="Gene3D" id="1.10.10.60">
    <property type="entry name" value="Homeodomain-like"/>
    <property type="match status" value="1"/>
</dbReference>
<evidence type="ECO:0000313" key="3">
    <source>
        <dbReference type="EMBL" id="OBR95100.1"/>
    </source>
</evidence>
<name>A0A1A6AYJ3_9CLOT</name>
<dbReference type="PROSITE" id="PS01124">
    <property type="entry name" value="HTH_ARAC_FAMILY_2"/>
    <property type="match status" value="1"/>
</dbReference>
<comment type="caution">
    <text evidence="3">The sequence shown here is derived from an EMBL/GenBank/DDBJ whole genome shotgun (WGS) entry which is preliminary data.</text>
</comment>
<evidence type="ECO:0000256" key="1">
    <source>
        <dbReference type="ARBA" id="ARBA00023125"/>
    </source>
</evidence>
<dbReference type="PATRIC" id="fig|1353534.3.peg.953"/>
<dbReference type="PANTHER" id="PTHR43280:SF2">
    <property type="entry name" value="HTH-TYPE TRANSCRIPTIONAL REGULATOR EXSA"/>
    <property type="match status" value="1"/>
</dbReference>
<gene>
    <name evidence="3" type="ORF">CLRAG_09380</name>
</gene>
<accession>A0A1A6AYJ3</accession>
<dbReference type="SMART" id="SM00342">
    <property type="entry name" value="HTH_ARAC"/>
    <property type="match status" value="1"/>
</dbReference>
<protein>
    <submittedName>
        <fullName evidence="3">DNA-binding transcriptional regulator AraC</fullName>
    </submittedName>
</protein>
<dbReference type="PANTHER" id="PTHR43280">
    <property type="entry name" value="ARAC-FAMILY TRANSCRIPTIONAL REGULATOR"/>
    <property type="match status" value="1"/>
</dbReference>
<dbReference type="AlphaFoldDB" id="A0A1A6AYJ3"/>
<dbReference type="GO" id="GO:0003700">
    <property type="term" value="F:DNA-binding transcription factor activity"/>
    <property type="evidence" value="ECO:0007669"/>
    <property type="project" value="InterPro"/>
</dbReference>
<keyword evidence="4" id="KW-1185">Reference proteome</keyword>
<organism evidence="3 4">
    <name type="scientific">Clostridium ragsdalei P11</name>
    <dbReference type="NCBI Taxonomy" id="1353534"/>
    <lineage>
        <taxon>Bacteria</taxon>
        <taxon>Bacillati</taxon>
        <taxon>Bacillota</taxon>
        <taxon>Clostridia</taxon>
        <taxon>Eubacteriales</taxon>
        <taxon>Clostridiaceae</taxon>
        <taxon>Clostridium</taxon>
    </lineage>
</organism>
<keyword evidence="1 3" id="KW-0238">DNA-binding</keyword>
<dbReference type="EMBL" id="LROS01000010">
    <property type="protein sequence ID" value="OBR95100.1"/>
    <property type="molecule type" value="Genomic_DNA"/>
</dbReference>
<evidence type="ECO:0000259" key="2">
    <source>
        <dbReference type="PROSITE" id="PS01124"/>
    </source>
</evidence>
<dbReference type="Proteomes" id="UP000093954">
    <property type="component" value="Unassembled WGS sequence"/>
</dbReference>
<dbReference type="Pfam" id="PF12833">
    <property type="entry name" value="HTH_18"/>
    <property type="match status" value="1"/>
</dbReference>
<dbReference type="GO" id="GO:0043565">
    <property type="term" value="F:sequence-specific DNA binding"/>
    <property type="evidence" value="ECO:0007669"/>
    <property type="project" value="InterPro"/>
</dbReference>
<proteinExistence type="predicted"/>
<feature type="domain" description="HTH araC/xylS-type" evidence="2">
    <location>
        <begin position="152"/>
        <end position="250"/>
    </location>
</feature>
<dbReference type="InterPro" id="IPR018060">
    <property type="entry name" value="HTH_AraC"/>
</dbReference>